<accession>A0A061JBM5</accession>
<dbReference type="VEuPathDB" id="TriTrypDB:TRSC58_01611"/>
<feature type="transmembrane region" description="Helical" evidence="1">
    <location>
        <begin position="116"/>
        <end position="135"/>
    </location>
</feature>
<feature type="transmembrane region" description="Helical" evidence="1">
    <location>
        <begin position="177"/>
        <end position="198"/>
    </location>
</feature>
<gene>
    <name evidence="2" type="ORF">TRSC58_01611</name>
</gene>
<keyword evidence="1" id="KW-0472">Membrane</keyword>
<dbReference type="EMBL" id="AUPL01001611">
    <property type="protein sequence ID" value="ESL10652.1"/>
    <property type="molecule type" value="Genomic_DNA"/>
</dbReference>
<protein>
    <submittedName>
        <fullName evidence="2">Uncharacterized protein</fullName>
    </submittedName>
</protein>
<evidence type="ECO:0000256" key="1">
    <source>
        <dbReference type="SAM" id="Phobius"/>
    </source>
</evidence>
<name>A0A061JBM5_TRYRA</name>
<proteinExistence type="predicted"/>
<feature type="transmembrane region" description="Helical" evidence="1">
    <location>
        <begin position="79"/>
        <end position="95"/>
    </location>
</feature>
<organism evidence="2 3">
    <name type="scientific">Trypanosoma rangeli SC58</name>
    <dbReference type="NCBI Taxonomy" id="429131"/>
    <lineage>
        <taxon>Eukaryota</taxon>
        <taxon>Discoba</taxon>
        <taxon>Euglenozoa</taxon>
        <taxon>Kinetoplastea</taxon>
        <taxon>Metakinetoplastina</taxon>
        <taxon>Trypanosomatida</taxon>
        <taxon>Trypanosomatidae</taxon>
        <taxon>Trypanosoma</taxon>
        <taxon>Herpetosoma</taxon>
    </lineage>
</organism>
<keyword evidence="1" id="KW-0812">Transmembrane</keyword>
<dbReference type="OrthoDB" id="277869at2759"/>
<dbReference type="AlphaFoldDB" id="A0A061JBM5"/>
<sequence length="228" mass="24927">MTVGTLPQLVVVVGGGNIMVAGFFREAVLSVGVWSAGDFFAQFYGAHQHALRRRLAGGEPSKFERRSAASMMALLDQPRLGLSAAFGLLISPLVVQHRMLCARVLGNTEKRMLESFLALSAQQLFMTPLTLLLYHNAMTAYRNGFTDPSFLRAYETGADTRGRYNAMSVERRIVVDVLPSTLVASWLVYMPLALLGYVSAKHARGMCAAVCLIPWTACVSHAQSMLLL</sequence>
<keyword evidence="1" id="KW-1133">Transmembrane helix</keyword>
<evidence type="ECO:0000313" key="3">
    <source>
        <dbReference type="Proteomes" id="UP000031737"/>
    </source>
</evidence>
<keyword evidence="3" id="KW-1185">Reference proteome</keyword>
<comment type="caution">
    <text evidence="2">The sequence shown here is derived from an EMBL/GenBank/DDBJ whole genome shotgun (WGS) entry which is preliminary data.</text>
</comment>
<reference evidence="2 3" key="1">
    <citation type="submission" date="2013-07" db="EMBL/GenBank/DDBJ databases">
        <authorList>
            <person name="Stoco P.H."/>
            <person name="Wagner G."/>
            <person name="Gerber A."/>
            <person name="Zaha A."/>
            <person name="Thompson C."/>
            <person name="Bartholomeu D.C."/>
            <person name="Luckemeyer D.D."/>
            <person name="Bahia D."/>
            <person name="Loreto E."/>
            <person name="Prestes E.B."/>
            <person name="Lima F.M."/>
            <person name="Rodrigues-Luiz G."/>
            <person name="Vallejo G.A."/>
            <person name="Filho J.F."/>
            <person name="Monteiro K.M."/>
            <person name="Tyler K.M."/>
            <person name="de Almeida L.G."/>
            <person name="Ortiz M.F."/>
            <person name="Siervo M.A."/>
            <person name="de Moraes M.H."/>
            <person name="Cunha O.L."/>
            <person name="Mendonca-Neto R."/>
            <person name="Silva R."/>
            <person name="Teixeira S.M."/>
            <person name="Murta S.M."/>
            <person name="Sincero T.C."/>
            <person name="Mendes T.A."/>
            <person name="Urmenyi T.P."/>
            <person name="Silva V.G."/>
            <person name="da Rocha W.D."/>
            <person name="Andersson B."/>
            <person name="Romanha A.J."/>
            <person name="Steindel M."/>
            <person name="de Vasconcelos A.T."/>
            <person name="Grisard E.C."/>
        </authorList>
    </citation>
    <scope>NUCLEOTIDE SEQUENCE [LARGE SCALE GENOMIC DNA]</scope>
    <source>
        <strain evidence="2 3">SC58</strain>
    </source>
</reference>
<evidence type="ECO:0000313" key="2">
    <source>
        <dbReference type="EMBL" id="ESL10652.1"/>
    </source>
</evidence>
<dbReference type="Proteomes" id="UP000031737">
    <property type="component" value="Unassembled WGS sequence"/>
</dbReference>